<keyword evidence="5 7" id="KW-0411">Iron-sulfur</keyword>
<evidence type="ECO:0000256" key="6">
    <source>
        <dbReference type="ARBA" id="ARBA00034078"/>
    </source>
</evidence>
<name>A0A9E2L0C1_9SPIR</name>
<comment type="caution">
    <text evidence="8">The sequence shown here is derived from an EMBL/GenBank/DDBJ whole genome shotgun (WGS) entry which is preliminary data.</text>
</comment>
<evidence type="ECO:0000256" key="5">
    <source>
        <dbReference type="ARBA" id="ARBA00023014"/>
    </source>
</evidence>
<dbReference type="InterPro" id="IPR042128">
    <property type="entry name" value="NuoE_dom"/>
</dbReference>
<dbReference type="Gene3D" id="1.10.10.1590">
    <property type="entry name" value="NADH-quinone oxidoreductase subunit E"/>
    <property type="match status" value="1"/>
</dbReference>
<dbReference type="CDD" id="cd03064">
    <property type="entry name" value="TRX_Fd_NuoE"/>
    <property type="match status" value="1"/>
</dbReference>
<dbReference type="SUPFAM" id="SSF52833">
    <property type="entry name" value="Thioredoxin-like"/>
    <property type="match status" value="1"/>
</dbReference>
<gene>
    <name evidence="8" type="ORF">IAA16_00780</name>
</gene>
<reference evidence="8" key="2">
    <citation type="submission" date="2021-04" db="EMBL/GenBank/DDBJ databases">
        <authorList>
            <person name="Gilroy R."/>
        </authorList>
    </citation>
    <scope>NUCLEOTIDE SEQUENCE</scope>
    <source>
        <strain evidence="8">Gambia15-2214</strain>
    </source>
</reference>
<evidence type="ECO:0000256" key="7">
    <source>
        <dbReference type="PIRSR" id="PIRSR000216-1"/>
    </source>
</evidence>
<keyword evidence="4 7" id="KW-0408">Iron</keyword>
<evidence type="ECO:0000256" key="1">
    <source>
        <dbReference type="ARBA" id="ARBA00010643"/>
    </source>
</evidence>
<keyword evidence="3 7" id="KW-0479">Metal-binding</keyword>
<dbReference type="Pfam" id="PF01257">
    <property type="entry name" value="2Fe-2S_thioredx"/>
    <property type="match status" value="1"/>
</dbReference>
<dbReference type="InterPro" id="IPR028431">
    <property type="entry name" value="NADP_DH_HndA-like"/>
</dbReference>
<feature type="binding site" evidence="7">
    <location>
        <position position="125"/>
    </location>
    <ligand>
        <name>[2Fe-2S] cluster</name>
        <dbReference type="ChEBI" id="CHEBI:190135"/>
    </ligand>
</feature>
<dbReference type="GO" id="GO:0046872">
    <property type="term" value="F:metal ion binding"/>
    <property type="evidence" value="ECO:0007669"/>
    <property type="project" value="UniProtKB-KW"/>
</dbReference>
<dbReference type="InterPro" id="IPR036249">
    <property type="entry name" value="Thioredoxin-like_sf"/>
</dbReference>
<evidence type="ECO:0000256" key="3">
    <source>
        <dbReference type="ARBA" id="ARBA00022723"/>
    </source>
</evidence>
<evidence type="ECO:0000313" key="9">
    <source>
        <dbReference type="Proteomes" id="UP000823914"/>
    </source>
</evidence>
<feature type="binding site" evidence="7">
    <location>
        <position position="129"/>
    </location>
    <ligand>
        <name>[2Fe-2S] cluster</name>
        <dbReference type="ChEBI" id="CHEBI:190135"/>
    </ligand>
</feature>
<dbReference type="Proteomes" id="UP000823914">
    <property type="component" value="Unassembled WGS sequence"/>
</dbReference>
<sequence length="160" mass="17550">MGENINAGFSQELEAFIEEWKNKPGNLIMILHKVQEEQGYISKDAASAVAQRTHSTLARVYGVMTFYHFFKTQKPGRHKISVCLGTACYLKGGQDLIDEAREILGLSPEDISTTDGLFSVEPVRCIGCCGLAPVLSVNGDVYGKLTKSQMSGIIDKYKDA</sequence>
<feature type="binding site" evidence="7">
    <location>
        <position position="88"/>
    </location>
    <ligand>
        <name>[2Fe-2S] cluster</name>
        <dbReference type="ChEBI" id="CHEBI:190135"/>
    </ligand>
</feature>
<dbReference type="PANTHER" id="PTHR43342">
    <property type="entry name" value="NADH-QUINONE OXIDOREDUCTASE, E SUBUNIT"/>
    <property type="match status" value="1"/>
</dbReference>
<evidence type="ECO:0000256" key="4">
    <source>
        <dbReference type="ARBA" id="ARBA00023004"/>
    </source>
</evidence>
<evidence type="ECO:0000313" key="8">
    <source>
        <dbReference type="EMBL" id="MBU3849082.1"/>
    </source>
</evidence>
<accession>A0A9E2L0C1</accession>
<proteinExistence type="inferred from homology"/>
<feature type="binding site" evidence="7">
    <location>
        <position position="83"/>
    </location>
    <ligand>
        <name>[2Fe-2S] cluster</name>
        <dbReference type="ChEBI" id="CHEBI:190135"/>
    </ligand>
</feature>
<dbReference type="GO" id="GO:0051537">
    <property type="term" value="F:2 iron, 2 sulfur cluster binding"/>
    <property type="evidence" value="ECO:0007669"/>
    <property type="project" value="UniProtKB-KW"/>
</dbReference>
<protein>
    <submittedName>
        <fullName evidence="8">NAD(P)H-dependent oxidoreductase subunit E</fullName>
    </submittedName>
</protein>
<dbReference type="Gene3D" id="3.40.30.10">
    <property type="entry name" value="Glutaredoxin"/>
    <property type="match status" value="1"/>
</dbReference>
<dbReference type="InterPro" id="IPR002023">
    <property type="entry name" value="NuoE-like"/>
</dbReference>
<dbReference type="InterPro" id="IPR041921">
    <property type="entry name" value="NuoE_N"/>
</dbReference>
<dbReference type="GO" id="GO:0016491">
    <property type="term" value="F:oxidoreductase activity"/>
    <property type="evidence" value="ECO:0007669"/>
    <property type="project" value="InterPro"/>
</dbReference>
<keyword evidence="2 7" id="KW-0001">2Fe-2S</keyword>
<dbReference type="AlphaFoldDB" id="A0A9E2L0C1"/>
<organism evidence="8 9">
    <name type="scientific">Candidatus Treponema excrementipullorum</name>
    <dbReference type="NCBI Taxonomy" id="2838768"/>
    <lineage>
        <taxon>Bacteria</taxon>
        <taxon>Pseudomonadati</taxon>
        <taxon>Spirochaetota</taxon>
        <taxon>Spirochaetia</taxon>
        <taxon>Spirochaetales</taxon>
        <taxon>Treponemataceae</taxon>
        <taxon>Treponema</taxon>
    </lineage>
</organism>
<reference evidence="8" key="1">
    <citation type="journal article" date="2021" name="PeerJ">
        <title>Extensive microbial diversity within the chicken gut microbiome revealed by metagenomics and culture.</title>
        <authorList>
            <person name="Gilroy R."/>
            <person name="Ravi A."/>
            <person name="Getino M."/>
            <person name="Pursley I."/>
            <person name="Horton D.L."/>
            <person name="Alikhan N.F."/>
            <person name="Baker D."/>
            <person name="Gharbi K."/>
            <person name="Hall N."/>
            <person name="Watson M."/>
            <person name="Adriaenssens E.M."/>
            <person name="Foster-Nyarko E."/>
            <person name="Jarju S."/>
            <person name="Secka A."/>
            <person name="Antonio M."/>
            <person name="Oren A."/>
            <person name="Chaudhuri R.R."/>
            <person name="La Ragione R."/>
            <person name="Hildebrand F."/>
            <person name="Pallen M.J."/>
        </authorList>
    </citation>
    <scope>NUCLEOTIDE SEQUENCE</scope>
    <source>
        <strain evidence="8">Gambia15-2214</strain>
    </source>
</reference>
<evidence type="ECO:0000256" key="2">
    <source>
        <dbReference type="ARBA" id="ARBA00022714"/>
    </source>
</evidence>
<comment type="cofactor">
    <cofactor evidence="6">
        <name>[2Fe-2S] cluster</name>
        <dbReference type="ChEBI" id="CHEBI:190135"/>
    </cofactor>
</comment>
<dbReference type="PANTHER" id="PTHR43342:SF2">
    <property type="entry name" value="POTENTIAL NAD-REDUCING HYDROGENASE SUBUNIT"/>
    <property type="match status" value="1"/>
</dbReference>
<dbReference type="PIRSF" id="PIRSF000216">
    <property type="entry name" value="NADH_DH_24kDa"/>
    <property type="match status" value="1"/>
</dbReference>
<dbReference type="EMBL" id="JAHLFV010000016">
    <property type="protein sequence ID" value="MBU3849082.1"/>
    <property type="molecule type" value="Genomic_DNA"/>
</dbReference>
<comment type="cofactor">
    <cofactor evidence="7">
        <name>[2Fe-2S] cluster</name>
        <dbReference type="ChEBI" id="CHEBI:190135"/>
    </cofactor>
    <text evidence="7">Binds 1 [2Fe-2S] cluster.</text>
</comment>
<comment type="similarity">
    <text evidence="1">Belongs to the complex I 24 kDa subunit family.</text>
</comment>